<feature type="domain" description="VOC" evidence="13">
    <location>
        <begin position="245"/>
        <end position="371"/>
    </location>
</feature>
<proteinExistence type="predicted"/>
<evidence type="ECO:0000256" key="9">
    <source>
        <dbReference type="ARBA" id="ARBA00023065"/>
    </source>
</evidence>
<evidence type="ECO:0000256" key="10">
    <source>
        <dbReference type="ARBA" id="ARBA00023136"/>
    </source>
</evidence>
<keyword evidence="6" id="KW-0851">Voltage-gated channel</keyword>
<keyword evidence="10 12" id="KW-0472">Membrane</keyword>
<keyword evidence="9" id="KW-0406">Ion transport</keyword>
<feature type="transmembrane region" description="Helical" evidence="12">
    <location>
        <begin position="175"/>
        <end position="193"/>
    </location>
</feature>
<dbReference type="PRINTS" id="PR00169">
    <property type="entry name" value="KCHANNEL"/>
</dbReference>
<evidence type="ECO:0000256" key="7">
    <source>
        <dbReference type="ARBA" id="ARBA00022958"/>
    </source>
</evidence>
<dbReference type="Gene3D" id="1.10.287.70">
    <property type="match status" value="1"/>
</dbReference>
<dbReference type="Pfam" id="PF00520">
    <property type="entry name" value="Ion_trans"/>
    <property type="match status" value="1"/>
</dbReference>
<evidence type="ECO:0000256" key="3">
    <source>
        <dbReference type="ARBA" id="ARBA00022538"/>
    </source>
</evidence>
<dbReference type="Gene3D" id="3.10.180.10">
    <property type="entry name" value="2,3-Dihydroxybiphenyl 1,2-Dioxygenase, domain 1"/>
    <property type="match status" value="1"/>
</dbReference>
<keyword evidence="2" id="KW-0813">Transport</keyword>
<dbReference type="SUPFAM" id="SSF54593">
    <property type="entry name" value="Glyoxalase/Bleomycin resistance protein/Dihydroxybiphenyl dioxygenase"/>
    <property type="match status" value="1"/>
</dbReference>
<dbReference type="GO" id="GO:0008076">
    <property type="term" value="C:voltage-gated potassium channel complex"/>
    <property type="evidence" value="ECO:0007669"/>
    <property type="project" value="InterPro"/>
</dbReference>
<dbReference type="SUPFAM" id="SSF81324">
    <property type="entry name" value="Voltage-gated potassium channels"/>
    <property type="match status" value="1"/>
</dbReference>
<name>A0A381NM33_9ZZZZ</name>
<dbReference type="PANTHER" id="PTHR11537:SF254">
    <property type="entry name" value="POTASSIUM VOLTAGE-GATED CHANNEL PROTEIN SHAB"/>
    <property type="match status" value="1"/>
</dbReference>
<feature type="transmembrane region" description="Helical" evidence="12">
    <location>
        <begin position="76"/>
        <end position="99"/>
    </location>
</feature>
<dbReference type="InterPro" id="IPR004360">
    <property type="entry name" value="Glyas_Fos-R_dOase_dom"/>
</dbReference>
<gene>
    <name evidence="14" type="ORF">METZ01_LOCUS8505</name>
</gene>
<sequence>VSLKRIVEETDTLAGRLFDGVVIGLILLTIVAFSLETMPDLSHEVLQALQWVELVSVLVFTLEYVLRLVVADRKLGFAFSFFGLVDLLAILPFYISLGIDLRSVRAIRLLRLVRVLKLARYSDAMSRFGRTATMVRGELFVFLGAAVVLIYLSAVGIYYFENDAQPEKFTSITDSLWWAIVTLTTVGYGDAYPITMGGRLFTFLVLMAGLGIVAVPTGLIASALVKVREQDLASVQEMVGPRVKGVIETSLHVTDLEASVTFYRDVLGFAVARGPTDRMVALNIGQDQVLLLFKRGASQESTVLPFGTIPAHDGSGRLHVAFGIKATELDDWERRLRDARVSVESVVVWPEGGRSLYFRDPDGHLVELKTSTWAGRVFH</sequence>
<dbReference type="GO" id="GO:0001508">
    <property type="term" value="P:action potential"/>
    <property type="evidence" value="ECO:0007669"/>
    <property type="project" value="TreeGrafter"/>
</dbReference>
<evidence type="ECO:0000256" key="2">
    <source>
        <dbReference type="ARBA" id="ARBA00022448"/>
    </source>
</evidence>
<reference evidence="14" key="1">
    <citation type="submission" date="2018-05" db="EMBL/GenBank/DDBJ databases">
        <authorList>
            <person name="Lanie J.A."/>
            <person name="Ng W.-L."/>
            <person name="Kazmierczak K.M."/>
            <person name="Andrzejewski T.M."/>
            <person name="Davidsen T.M."/>
            <person name="Wayne K.J."/>
            <person name="Tettelin H."/>
            <person name="Glass J.I."/>
            <person name="Rusch D."/>
            <person name="Podicherti R."/>
            <person name="Tsui H.-C.T."/>
            <person name="Winkler M.E."/>
        </authorList>
    </citation>
    <scope>NUCLEOTIDE SEQUENCE</scope>
</reference>
<dbReference type="AlphaFoldDB" id="A0A381NM33"/>
<keyword evidence="4 12" id="KW-0812">Transmembrane</keyword>
<evidence type="ECO:0000313" key="14">
    <source>
        <dbReference type="EMBL" id="SUZ55651.1"/>
    </source>
</evidence>
<evidence type="ECO:0000256" key="4">
    <source>
        <dbReference type="ARBA" id="ARBA00022692"/>
    </source>
</evidence>
<feature type="transmembrane region" description="Helical" evidence="12">
    <location>
        <begin position="200"/>
        <end position="225"/>
    </location>
</feature>
<keyword evidence="11" id="KW-0407">Ion channel</keyword>
<evidence type="ECO:0000256" key="5">
    <source>
        <dbReference type="ARBA" id="ARBA00022826"/>
    </source>
</evidence>
<evidence type="ECO:0000256" key="11">
    <source>
        <dbReference type="ARBA" id="ARBA00023303"/>
    </source>
</evidence>
<dbReference type="GO" id="GO:0005249">
    <property type="term" value="F:voltage-gated potassium channel activity"/>
    <property type="evidence" value="ECO:0007669"/>
    <property type="project" value="InterPro"/>
</dbReference>
<evidence type="ECO:0000256" key="8">
    <source>
        <dbReference type="ARBA" id="ARBA00022989"/>
    </source>
</evidence>
<keyword evidence="5" id="KW-0631">Potassium channel</keyword>
<keyword evidence="7" id="KW-0630">Potassium</keyword>
<dbReference type="InterPro" id="IPR037523">
    <property type="entry name" value="VOC_core"/>
</dbReference>
<feature type="transmembrane region" description="Helical" evidence="12">
    <location>
        <begin position="139"/>
        <end position="160"/>
    </location>
</feature>
<keyword evidence="8 12" id="KW-1133">Transmembrane helix</keyword>
<feature type="non-terminal residue" evidence="14">
    <location>
        <position position="1"/>
    </location>
</feature>
<dbReference type="InterPro" id="IPR005821">
    <property type="entry name" value="Ion_trans_dom"/>
</dbReference>
<feature type="transmembrane region" description="Helical" evidence="12">
    <location>
        <begin position="20"/>
        <end position="39"/>
    </location>
</feature>
<accession>A0A381NM33</accession>
<protein>
    <recommendedName>
        <fullName evidence="13">VOC domain-containing protein</fullName>
    </recommendedName>
</protein>
<dbReference type="Gene3D" id="1.20.120.350">
    <property type="entry name" value="Voltage-gated potassium channels. Chain C"/>
    <property type="match status" value="1"/>
</dbReference>
<comment type="subcellular location">
    <subcellularLocation>
        <location evidence="1">Membrane</location>
        <topology evidence="1">Multi-pass membrane protein</topology>
    </subcellularLocation>
</comment>
<dbReference type="InterPro" id="IPR027359">
    <property type="entry name" value="Volt_channel_dom_sf"/>
</dbReference>
<dbReference type="Pfam" id="PF00903">
    <property type="entry name" value="Glyoxalase"/>
    <property type="match status" value="1"/>
</dbReference>
<evidence type="ECO:0000256" key="12">
    <source>
        <dbReference type="SAM" id="Phobius"/>
    </source>
</evidence>
<evidence type="ECO:0000256" key="1">
    <source>
        <dbReference type="ARBA" id="ARBA00004141"/>
    </source>
</evidence>
<keyword evidence="3" id="KW-0633">Potassium transport</keyword>
<dbReference type="InterPro" id="IPR028325">
    <property type="entry name" value="VG_K_chnl"/>
</dbReference>
<evidence type="ECO:0000256" key="6">
    <source>
        <dbReference type="ARBA" id="ARBA00022882"/>
    </source>
</evidence>
<dbReference type="PROSITE" id="PS51819">
    <property type="entry name" value="VOC"/>
    <property type="match status" value="1"/>
</dbReference>
<evidence type="ECO:0000259" key="13">
    <source>
        <dbReference type="PROSITE" id="PS51819"/>
    </source>
</evidence>
<dbReference type="PANTHER" id="PTHR11537">
    <property type="entry name" value="VOLTAGE-GATED POTASSIUM CHANNEL"/>
    <property type="match status" value="1"/>
</dbReference>
<dbReference type="InterPro" id="IPR029068">
    <property type="entry name" value="Glyas_Bleomycin-R_OHBP_Dase"/>
</dbReference>
<organism evidence="14">
    <name type="scientific">marine metagenome</name>
    <dbReference type="NCBI Taxonomy" id="408172"/>
    <lineage>
        <taxon>unclassified sequences</taxon>
        <taxon>metagenomes</taxon>
        <taxon>ecological metagenomes</taxon>
    </lineage>
</organism>
<dbReference type="EMBL" id="UINC01000454">
    <property type="protein sequence ID" value="SUZ55651.1"/>
    <property type="molecule type" value="Genomic_DNA"/>
</dbReference>